<organism evidence="1 3">
    <name type="scientific">Sphingobium fuliginis (strain ATCC 27551)</name>
    <dbReference type="NCBI Taxonomy" id="336203"/>
    <lineage>
        <taxon>Bacteria</taxon>
        <taxon>Pseudomonadati</taxon>
        <taxon>Pseudomonadota</taxon>
        <taxon>Alphaproteobacteria</taxon>
        <taxon>Sphingomonadales</taxon>
        <taxon>Sphingomonadaceae</taxon>
        <taxon>Sphingobium</taxon>
    </lineage>
</organism>
<dbReference type="KEGG" id="sbar:H5V43_17145"/>
<proteinExistence type="predicted"/>
<reference evidence="1 3" key="1">
    <citation type="journal article" date="2013" name="Biodegradation">
        <title>Occurrence of 4-tert-butylphenol (4-t-BP) biodegradation in an aquatic sample caused by the presence of Spirodela polyrrhiza and isolation of a 4-t-BP-utilizing bacterium.</title>
        <authorList>
            <person name="Ogata Y."/>
            <person name="Toyama T."/>
            <person name="Yu N."/>
            <person name="Wang X."/>
            <person name="Sei K."/>
            <person name="Ike M."/>
        </authorList>
    </citation>
    <scope>NUCLEOTIDE SEQUENCE [LARGE SCALE GENOMIC DNA]</scope>
    <source>
        <strain evidence="1 3">OMI</strain>
    </source>
</reference>
<reference evidence="4" key="5">
    <citation type="submission" date="2020-08" db="EMBL/GenBank/DDBJ databases">
        <title>Complete genome sequence of Sphingobium barthaii strain KK22, a high-molecular-weight polycyclic aromatic hydrocarbon-degrading soil bacterium.</title>
        <authorList>
            <person name="Mori J.F."/>
            <person name="Kanaly R.A."/>
        </authorList>
    </citation>
    <scope>NUCLEOTIDE SEQUENCE [LARGE SCALE GENOMIC DNA]</scope>
    <source>
        <strain evidence="4">KK22</strain>
    </source>
</reference>
<reference evidence="2" key="6">
    <citation type="journal article" date="2021" name="Microbiol. Resour. Announc.">
        <title>Complete Genome Sequence of Sphingobium barthaii KK22, a High-Molecular-Weight Polycyclic Aromatic Hydrocarbon-Degrading Soil Bacterium.</title>
        <authorList>
            <person name="Mori J.F."/>
            <person name="Kanaly R.A."/>
        </authorList>
    </citation>
    <scope>NUCLEOTIDE SEQUENCE</scope>
    <source>
        <strain evidence="2">KK22</strain>
    </source>
</reference>
<dbReference type="AlphaFoldDB" id="A0A292ZH64"/>
<dbReference type="Proteomes" id="UP000593663">
    <property type="component" value="Chromosome 2"/>
</dbReference>
<reference evidence="1" key="4">
    <citation type="submission" date="2017-10" db="EMBL/GenBank/DDBJ databases">
        <authorList>
            <person name="Banno H."/>
            <person name="Chua N.-H."/>
        </authorList>
    </citation>
    <scope>NUCLEOTIDE SEQUENCE</scope>
    <source>
        <strain evidence="1">OMI</strain>
    </source>
</reference>
<sequence length="105" mass="11246">MLNIAPPELSPAEWRDVKAALIAVADCGCGDPAPAGPLRARLSHALNAIIGAPRAARTPPADLLPLRDFLCETGRTRQIAERHMPALYERGFSRRQIDALALLGA</sequence>
<evidence type="ECO:0000313" key="4">
    <source>
        <dbReference type="Proteomes" id="UP000593663"/>
    </source>
</evidence>
<dbReference type="RefSeq" id="WP_025548714.1">
    <property type="nucleotide sequence ID" value="NZ_BATN01000026.1"/>
</dbReference>
<reference evidence="1" key="3">
    <citation type="submission" date="2017-10" db="EMBL/GenBank/DDBJ databases">
        <title>Bioaugmenting a lab-scale membrane bioreactor with Sphingobium fuliginis OMI to degrade 4-tert-butylphenol.</title>
        <authorList>
            <person name="Takada K."/>
            <person name="Shiba T."/>
            <person name="Soda S."/>
            <person name="Inoue D."/>
            <person name="Miyake M."/>
            <person name="Eguchi M."/>
            <person name="Ike M."/>
        </authorList>
    </citation>
    <scope>NUCLEOTIDE SEQUENCE</scope>
    <source>
        <strain evidence="1">OMI</strain>
    </source>
</reference>
<reference evidence="1 3" key="2">
    <citation type="journal article" date="2013" name="Environ. Sci. Technol.">
        <title>The 4-tert-butylphenol-utilizing bacterium Sphingobium fuliginis OMI can degrade bisphenols via phenolic ring hydroxylation and meta-cleavage pathway.</title>
        <authorList>
            <person name="Ogata Y."/>
            <person name="Goda S."/>
            <person name="Toyama T."/>
            <person name="Sei K."/>
            <person name="Ike M."/>
        </authorList>
    </citation>
    <scope>NUCLEOTIDE SEQUENCE [LARGE SCALE GENOMIC DNA]</scope>
    <source>
        <strain evidence="1 3">OMI</strain>
    </source>
</reference>
<protein>
    <submittedName>
        <fullName evidence="1">Uncharacterized protein</fullName>
    </submittedName>
</protein>
<gene>
    <name evidence="2" type="ORF">H5V43_17145</name>
    <name evidence="1" type="ORF">SFOMI_4640</name>
</gene>
<evidence type="ECO:0000313" key="1">
    <source>
        <dbReference type="EMBL" id="GAY24062.1"/>
    </source>
</evidence>
<dbReference type="Proteomes" id="UP000221538">
    <property type="component" value="Unassembled WGS sequence"/>
</dbReference>
<evidence type="ECO:0000313" key="3">
    <source>
        <dbReference type="Proteomes" id="UP000221538"/>
    </source>
</evidence>
<evidence type="ECO:0000313" key="2">
    <source>
        <dbReference type="EMBL" id="QOT73881.1"/>
    </source>
</evidence>
<name>A0A292ZH64_SPHSA</name>
<accession>A0A292ZH64</accession>
<dbReference type="EMBL" id="CP060036">
    <property type="protein sequence ID" value="QOT73881.1"/>
    <property type="molecule type" value="Genomic_DNA"/>
</dbReference>
<dbReference type="EMBL" id="BEWI01000032">
    <property type="protein sequence ID" value="GAY24062.1"/>
    <property type="molecule type" value="Genomic_DNA"/>
</dbReference>